<gene>
    <name evidence="1" type="ORF">GOODEAATRI_013652</name>
</gene>
<reference evidence="1 2" key="1">
    <citation type="submission" date="2021-06" db="EMBL/GenBank/DDBJ databases">
        <authorList>
            <person name="Palmer J.M."/>
        </authorList>
    </citation>
    <scope>NUCLEOTIDE SEQUENCE [LARGE SCALE GENOMIC DNA]</scope>
    <source>
        <strain evidence="1 2">GA_2019</strain>
        <tissue evidence="1">Muscle</tissue>
    </source>
</reference>
<comment type="caution">
    <text evidence="1">The sequence shown here is derived from an EMBL/GenBank/DDBJ whole genome shotgun (WGS) entry which is preliminary data.</text>
</comment>
<dbReference type="Proteomes" id="UP001476798">
    <property type="component" value="Unassembled WGS sequence"/>
</dbReference>
<dbReference type="EMBL" id="JAHRIO010050902">
    <property type="protein sequence ID" value="MEQ2175000.1"/>
    <property type="molecule type" value="Genomic_DNA"/>
</dbReference>
<protein>
    <submittedName>
        <fullName evidence="1">Uncharacterized protein</fullName>
    </submittedName>
</protein>
<accession>A0ABV0NUC8</accession>
<organism evidence="1 2">
    <name type="scientific">Goodea atripinnis</name>
    <dbReference type="NCBI Taxonomy" id="208336"/>
    <lineage>
        <taxon>Eukaryota</taxon>
        <taxon>Metazoa</taxon>
        <taxon>Chordata</taxon>
        <taxon>Craniata</taxon>
        <taxon>Vertebrata</taxon>
        <taxon>Euteleostomi</taxon>
        <taxon>Actinopterygii</taxon>
        <taxon>Neopterygii</taxon>
        <taxon>Teleostei</taxon>
        <taxon>Neoteleostei</taxon>
        <taxon>Acanthomorphata</taxon>
        <taxon>Ovalentaria</taxon>
        <taxon>Atherinomorphae</taxon>
        <taxon>Cyprinodontiformes</taxon>
        <taxon>Goodeidae</taxon>
        <taxon>Goodea</taxon>
    </lineage>
</organism>
<evidence type="ECO:0000313" key="1">
    <source>
        <dbReference type="EMBL" id="MEQ2175000.1"/>
    </source>
</evidence>
<sequence length="98" mass="10574">MFPRVSFRPSSKSSGIGDCAPKYGGQRHFWNFPSVSYDPGEEPCPLQAIIMAALTKVRPDNAPMAPPFEGPWSPAFLEELGRSAVGRIQGCSVTMAGM</sequence>
<name>A0ABV0NUC8_9TELE</name>
<proteinExistence type="predicted"/>
<keyword evidence="2" id="KW-1185">Reference proteome</keyword>
<evidence type="ECO:0000313" key="2">
    <source>
        <dbReference type="Proteomes" id="UP001476798"/>
    </source>
</evidence>